<keyword evidence="2" id="KW-1185">Reference proteome</keyword>
<protein>
    <submittedName>
        <fullName evidence="1">Uncharacterized protein</fullName>
    </submittedName>
</protein>
<organism evidence="1 2">
    <name type="scientific">Psophocarpus tetragonolobus</name>
    <name type="common">Winged bean</name>
    <name type="synonym">Dolichos tetragonolobus</name>
    <dbReference type="NCBI Taxonomy" id="3891"/>
    <lineage>
        <taxon>Eukaryota</taxon>
        <taxon>Viridiplantae</taxon>
        <taxon>Streptophyta</taxon>
        <taxon>Embryophyta</taxon>
        <taxon>Tracheophyta</taxon>
        <taxon>Spermatophyta</taxon>
        <taxon>Magnoliopsida</taxon>
        <taxon>eudicotyledons</taxon>
        <taxon>Gunneridae</taxon>
        <taxon>Pentapetalae</taxon>
        <taxon>rosids</taxon>
        <taxon>fabids</taxon>
        <taxon>Fabales</taxon>
        <taxon>Fabaceae</taxon>
        <taxon>Papilionoideae</taxon>
        <taxon>50 kb inversion clade</taxon>
        <taxon>NPAAA clade</taxon>
        <taxon>indigoferoid/millettioid clade</taxon>
        <taxon>Phaseoleae</taxon>
        <taxon>Psophocarpus</taxon>
    </lineage>
</organism>
<evidence type="ECO:0000313" key="1">
    <source>
        <dbReference type="EMBL" id="KAK7397083.1"/>
    </source>
</evidence>
<dbReference type="EMBL" id="JAYMYS010000004">
    <property type="protein sequence ID" value="KAK7397083.1"/>
    <property type="molecule type" value="Genomic_DNA"/>
</dbReference>
<gene>
    <name evidence="1" type="ORF">VNO78_18250</name>
</gene>
<comment type="caution">
    <text evidence="1">The sequence shown here is derived from an EMBL/GenBank/DDBJ whole genome shotgun (WGS) entry which is preliminary data.</text>
</comment>
<name>A0AAN9SI11_PSOTE</name>
<dbReference type="AlphaFoldDB" id="A0AAN9SI11"/>
<accession>A0AAN9SI11</accession>
<reference evidence="1 2" key="1">
    <citation type="submission" date="2024-01" db="EMBL/GenBank/DDBJ databases">
        <title>The genomes of 5 underutilized Papilionoideae crops provide insights into root nodulation and disease resistanc.</title>
        <authorList>
            <person name="Jiang F."/>
        </authorList>
    </citation>
    <scope>NUCLEOTIDE SEQUENCE [LARGE SCALE GENOMIC DNA]</scope>
    <source>
        <strain evidence="1">DUOXIRENSHENG_FW03</strain>
        <tissue evidence="1">Leaves</tissue>
    </source>
</reference>
<evidence type="ECO:0000313" key="2">
    <source>
        <dbReference type="Proteomes" id="UP001386955"/>
    </source>
</evidence>
<dbReference type="Proteomes" id="UP001386955">
    <property type="component" value="Unassembled WGS sequence"/>
</dbReference>
<proteinExistence type="predicted"/>
<sequence>MKEWEEGACEGWTTMVSRRTKADRVGKADQMFSSKLSRVVLKVCFVEGACAVGESEGCLYPRVQRAGWPKWNKWAPRLSTGCMVGEIKRLGSSSSMSKKDLKSWLRRINRDCKIKGKGKKCNQNQGSNRDNIDGSTCGGVVELQMKEDEETWRLGEKRKGEESIMQIGTGMDCSRDKRNVGYESDFALLEGKENDVKVEN</sequence>